<dbReference type="PANTHER" id="PTHR47990">
    <property type="entry name" value="2-OXOGLUTARATE (2OG) AND FE(II)-DEPENDENT OXYGENASE SUPERFAMILY PROTEIN-RELATED"/>
    <property type="match status" value="1"/>
</dbReference>
<proteinExistence type="inferred from homology"/>
<comment type="similarity">
    <text evidence="11">Belongs to the iron/ascorbate-dependent oxidoreductase family.</text>
</comment>
<sequence>MAEETFLPILDLSLVDGGASGGGDAKAFAAALHDAFVHSGFCYITNHGVPDAVIEATRAKALEFFRLPIEEKLKVSPKEAVRGFNAIGRTKMQYAEAPDYKEFYQIGLELPADDPAVLAGEAMRGPNQWPDLPGFREAFEAYYREIGRCGQRLLRGVALALGVADDFFVGKYAKPLQRTQAVYYPPHPEDHEGELFGVAPHTDYGCITLLWQDDVGGLEVLDRQGRWIDAPPIPGTLVINIGDLLQRWSNNRYFSNQHRVTNRSGRERLSIATFYDPDYSAMVDPRDLNLAPGEDALHAPISAGDYIMGRINRSQKHNAQAEAFNS</sequence>
<keyword evidence="6" id="KW-0266">Ethylene biosynthesis</keyword>
<evidence type="ECO:0000256" key="10">
    <source>
        <dbReference type="ARBA" id="ARBA00049359"/>
    </source>
</evidence>
<keyword evidence="14" id="KW-1185">Reference proteome</keyword>
<comment type="catalytic activity">
    <reaction evidence="10">
        <text>L-arginine + 2-oxoglutarate + O2 = guanidine + L-glutamate 5-semialdehyde + succinate + CO2</text>
        <dbReference type="Rhea" id="RHEA:31535"/>
        <dbReference type="ChEBI" id="CHEBI:15379"/>
        <dbReference type="ChEBI" id="CHEBI:16526"/>
        <dbReference type="ChEBI" id="CHEBI:16810"/>
        <dbReference type="ChEBI" id="CHEBI:30031"/>
        <dbReference type="ChEBI" id="CHEBI:30087"/>
        <dbReference type="ChEBI" id="CHEBI:32682"/>
        <dbReference type="ChEBI" id="CHEBI:58066"/>
        <dbReference type="EC" id="1.14.20.7"/>
    </reaction>
</comment>
<dbReference type="Gene3D" id="2.60.120.330">
    <property type="entry name" value="B-lactam Antibiotic, Isopenicillin N Synthase, Chain"/>
    <property type="match status" value="1"/>
</dbReference>
<evidence type="ECO:0000256" key="3">
    <source>
        <dbReference type="ARBA" id="ARBA00012293"/>
    </source>
</evidence>
<dbReference type="GO" id="GO:0102276">
    <property type="term" value="F:2-oxoglutarate oxygenase/decarboxylase (ethylene-forming) activity"/>
    <property type="evidence" value="ECO:0007669"/>
    <property type="project" value="UniProtKB-EC"/>
</dbReference>
<dbReference type="InterPro" id="IPR044861">
    <property type="entry name" value="IPNS-like_FE2OG_OXY"/>
</dbReference>
<dbReference type="InParanoid" id="F1ZBU1"/>
<accession>F1ZBU1</accession>
<dbReference type="STRING" id="983920.Y88_3313"/>
<dbReference type="HOGENOM" id="CLU_010119_6_1_5"/>
<evidence type="ECO:0000259" key="12">
    <source>
        <dbReference type="PROSITE" id="PS51471"/>
    </source>
</evidence>
<dbReference type="Pfam" id="PF14226">
    <property type="entry name" value="DIOX_N"/>
    <property type="match status" value="1"/>
</dbReference>
<dbReference type="AlphaFoldDB" id="F1ZBU1"/>
<dbReference type="GO" id="GO:0009693">
    <property type="term" value="P:ethylene biosynthetic process"/>
    <property type="evidence" value="ECO:0007669"/>
    <property type="project" value="UniProtKB-KW"/>
</dbReference>
<keyword evidence="11" id="KW-0560">Oxidoreductase</keyword>
<evidence type="ECO:0000313" key="13">
    <source>
        <dbReference type="EMBL" id="EGD57983.1"/>
    </source>
</evidence>
<evidence type="ECO:0000256" key="9">
    <source>
        <dbReference type="ARBA" id="ARBA00047725"/>
    </source>
</evidence>
<dbReference type="PROSITE" id="PS51471">
    <property type="entry name" value="FE2OG_OXY"/>
    <property type="match status" value="1"/>
</dbReference>
<evidence type="ECO:0000256" key="4">
    <source>
        <dbReference type="ARBA" id="ARBA00012531"/>
    </source>
</evidence>
<dbReference type="EC" id="1.13.12.19" evidence="4"/>
<evidence type="ECO:0000256" key="5">
    <source>
        <dbReference type="ARBA" id="ARBA00019045"/>
    </source>
</evidence>
<comment type="caution">
    <text evidence="13">The sequence shown here is derived from an EMBL/GenBank/DDBJ whole genome shotgun (WGS) entry which is preliminary data.</text>
</comment>
<dbReference type="eggNOG" id="COG3491">
    <property type="taxonomic scope" value="Bacteria"/>
</dbReference>
<evidence type="ECO:0000256" key="2">
    <source>
        <dbReference type="ARBA" id="ARBA00004767"/>
    </source>
</evidence>
<name>F1ZBU1_9SPHN</name>
<dbReference type="InterPro" id="IPR026992">
    <property type="entry name" value="DIOX_N"/>
</dbReference>
<dbReference type="InterPro" id="IPR027443">
    <property type="entry name" value="IPNS-like_sf"/>
</dbReference>
<feature type="domain" description="Fe2OG dioxygenase" evidence="12">
    <location>
        <begin position="175"/>
        <end position="277"/>
    </location>
</feature>
<dbReference type="EC" id="1.14.20.7" evidence="3"/>
<comment type="pathway">
    <text evidence="2">Alkene biosynthesis; ethylene biosynthesis via 2-oxoglutarate.</text>
</comment>
<dbReference type="Proteomes" id="UP000004728">
    <property type="component" value="Unassembled WGS sequence"/>
</dbReference>
<evidence type="ECO:0000256" key="8">
    <source>
        <dbReference type="ARBA" id="ARBA00031282"/>
    </source>
</evidence>
<dbReference type="OrthoDB" id="21825at2"/>
<dbReference type="Pfam" id="PF03171">
    <property type="entry name" value="2OG-FeII_Oxy"/>
    <property type="match status" value="1"/>
</dbReference>
<organism evidence="13 14">
    <name type="scientific">Novosphingobium nitrogenifigens DSM 19370</name>
    <dbReference type="NCBI Taxonomy" id="983920"/>
    <lineage>
        <taxon>Bacteria</taxon>
        <taxon>Pseudomonadati</taxon>
        <taxon>Pseudomonadota</taxon>
        <taxon>Alphaproteobacteria</taxon>
        <taxon>Sphingomonadales</taxon>
        <taxon>Sphingomonadaceae</taxon>
        <taxon>Novosphingobium</taxon>
    </lineage>
</organism>
<gene>
    <name evidence="13" type="ORF">Y88_3313</name>
</gene>
<dbReference type="PRINTS" id="PR00682">
    <property type="entry name" value="IPNSYNTHASE"/>
</dbReference>
<evidence type="ECO:0000313" key="14">
    <source>
        <dbReference type="Proteomes" id="UP000004728"/>
    </source>
</evidence>
<evidence type="ECO:0000256" key="1">
    <source>
        <dbReference type="ARBA" id="ARBA00001954"/>
    </source>
</evidence>
<comment type="cofactor">
    <cofactor evidence="1">
        <name>Fe(2+)</name>
        <dbReference type="ChEBI" id="CHEBI:29033"/>
    </cofactor>
</comment>
<comment type="catalytic activity">
    <reaction evidence="9">
        <text>2-oxoglutarate + O2 + 2 H(+) = ethene + 3 CO2 + H2O</text>
        <dbReference type="Rhea" id="RHEA:31523"/>
        <dbReference type="ChEBI" id="CHEBI:15377"/>
        <dbReference type="ChEBI" id="CHEBI:15378"/>
        <dbReference type="ChEBI" id="CHEBI:15379"/>
        <dbReference type="ChEBI" id="CHEBI:16526"/>
        <dbReference type="ChEBI" id="CHEBI:16810"/>
        <dbReference type="ChEBI" id="CHEBI:18153"/>
        <dbReference type="EC" id="1.13.12.19"/>
    </reaction>
</comment>
<dbReference type="GO" id="GO:0046872">
    <property type="term" value="F:metal ion binding"/>
    <property type="evidence" value="ECO:0007669"/>
    <property type="project" value="UniProtKB-KW"/>
</dbReference>
<dbReference type="EMBL" id="AEWJ01000051">
    <property type="protein sequence ID" value="EGD57983.1"/>
    <property type="molecule type" value="Genomic_DNA"/>
</dbReference>
<dbReference type="SUPFAM" id="SSF51197">
    <property type="entry name" value="Clavaminate synthase-like"/>
    <property type="match status" value="1"/>
</dbReference>
<evidence type="ECO:0000256" key="6">
    <source>
        <dbReference type="ARBA" id="ARBA00022666"/>
    </source>
</evidence>
<evidence type="ECO:0000256" key="11">
    <source>
        <dbReference type="RuleBase" id="RU003682"/>
    </source>
</evidence>
<keyword evidence="11" id="KW-0408">Iron</keyword>
<reference evidence="13 14" key="1">
    <citation type="journal article" date="2012" name="J. Bacteriol.">
        <title>Draft Genome Sequence of Novosphingobium nitrogenifigens Y88T.</title>
        <authorList>
            <person name="Strabala T.J."/>
            <person name="Macdonald L."/>
            <person name="Liu V."/>
            <person name="Smit A.M."/>
        </authorList>
    </citation>
    <scope>NUCLEOTIDE SEQUENCE [LARGE SCALE GENOMIC DNA]</scope>
    <source>
        <strain evidence="13 14">DSM 19370</strain>
    </source>
</reference>
<keyword evidence="11" id="KW-0479">Metal-binding</keyword>
<protein>
    <recommendedName>
        <fullName evidence="5">2-oxoglutarate-dependent ethylene/succinate-forming enzyme</fullName>
        <ecNumber evidence="4">1.13.12.19</ecNumber>
        <ecNumber evidence="3">1.14.20.7</ecNumber>
    </recommendedName>
    <alternativeName>
        <fullName evidence="7">2-oxoglutarate dioxygenase (ethylene-forming)</fullName>
    </alternativeName>
    <alternativeName>
        <fullName evidence="8">2-oxoglutarate/L-arginine monooxygenase/decarboxylase (succinate-forming)</fullName>
    </alternativeName>
</protein>
<dbReference type="InterPro" id="IPR005123">
    <property type="entry name" value="Oxoglu/Fe-dep_dioxygenase_dom"/>
</dbReference>
<evidence type="ECO:0000256" key="7">
    <source>
        <dbReference type="ARBA" id="ARBA00031011"/>
    </source>
</evidence>
<dbReference type="InterPro" id="IPR050231">
    <property type="entry name" value="Iron_ascorbate_oxido_reductase"/>
</dbReference>